<keyword evidence="4 7" id="KW-0812">Transmembrane</keyword>
<evidence type="ECO:0000256" key="2">
    <source>
        <dbReference type="ARBA" id="ARBA00005811"/>
    </source>
</evidence>
<evidence type="ECO:0000256" key="6">
    <source>
        <dbReference type="ARBA" id="ARBA00023136"/>
    </source>
</evidence>
<dbReference type="Proteomes" id="UP000241193">
    <property type="component" value="Unassembled WGS sequence"/>
</dbReference>
<name>A0A2T4IJS2_9RHOO</name>
<accession>A0A2T4IJS2</accession>
<feature type="transmembrane region" description="Helical" evidence="8">
    <location>
        <begin position="15"/>
        <end position="33"/>
    </location>
</feature>
<dbReference type="PANTHER" id="PTHR30558:SF3">
    <property type="entry name" value="BIOPOLYMER TRANSPORT PROTEIN EXBD-RELATED"/>
    <property type="match status" value="1"/>
</dbReference>
<evidence type="ECO:0000256" key="1">
    <source>
        <dbReference type="ARBA" id="ARBA00004162"/>
    </source>
</evidence>
<protein>
    <submittedName>
        <fullName evidence="9">Biopolymer transporter ExbD</fullName>
    </submittedName>
</protein>
<proteinExistence type="inferred from homology"/>
<keyword evidence="7" id="KW-0653">Protein transport</keyword>
<reference evidence="9 10" key="1">
    <citation type="submission" date="2018-03" db="EMBL/GenBank/DDBJ databases">
        <authorList>
            <person name="Keele B.F."/>
        </authorList>
    </citation>
    <scope>NUCLEOTIDE SEQUENCE [LARGE SCALE GENOMIC DNA]</scope>
    <source>
        <strain evidence="9 10">D20</strain>
    </source>
</reference>
<dbReference type="Gene3D" id="3.30.420.270">
    <property type="match status" value="1"/>
</dbReference>
<sequence length="141" mass="14813">MDFRRSSRSQQEPEVSLIPLIDVVLVIIIFLMLTTTFSKVSGLEINLPTAAGGATESKTEEIVVAVTAAGDILVNRQPVGAREVDAIAAALGKAAPADGSQRVVIINADARAAHQSVVDVMQAAQRVGLAHITFAIQSQEP</sequence>
<comment type="caution">
    <text evidence="9">The sequence shown here is derived from an EMBL/GenBank/DDBJ whole genome shotgun (WGS) entry which is preliminary data.</text>
</comment>
<comment type="subcellular location">
    <subcellularLocation>
        <location evidence="1">Cell membrane</location>
        <topology evidence="1">Single-pass membrane protein</topology>
    </subcellularLocation>
    <subcellularLocation>
        <location evidence="7">Cell membrane</location>
        <topology evidence="7">Single-pass type II membrane protein</topology>
    </subcellularLocation>
</comment>
<keyword evidence="10" id="KW-1185">Reference proteome</keyword>
<evidence type="ECO:0000256" key="4">
    <source>
        <dbReference type="ARBA" id="ARBA00022692"/>
    </source>
</evidence>
<dbReference type="PANTHER" id="PTHR30558">
    <property type="entry name" value="EXBD MEMBRANE COMPONENT OF PMF-DRIVEN MACROMOLECULE IMPORT SYSTEM"/>
    <property type="match status" value="1"/>
</dbReference>
<keyword evidence="5 8" id="KW-1133">Transmembrane helix</keyword>
<dbReference type="GO" id="GO:0022857">
    <property type="term" value="F:transmembrane transporter activity"/>
    <property type="evidence" value="ECO:0007669"/>
    <property type="project" value="InterPro"/>
</dbReference>
<dbReference type="EMBL" id="PZKC01000001">
    <property type="protein sequence ID" value="PTD97986.1"/>
    <property type="molecule type" value="Genomic_DNA"/>
</dbReference>
<reference evidence="9 10" key="2">
    <citation type="submission" date="2018-04" db="EMBL/GenBank/DDBJ databases">
        <title>Thauera lacus sp. nov., isolated from an saline lake in Inner Mongolia, China.</title>
        <authorList>
            <person name="Liang Q.-Y."/>
        </authorList>
    </citation>
    <scope>NUCLEOTIDE SEQUENCE [LARGE SCALE GENOMIC DNA]</scope>
    <source>
        <strain evidence="9 10">D20</strain>
    </source>
</reference>
<evidence type="ECO:0000256" key="8">
    <source>
        <dbReference type="SAM" id="Phobius"/>
    </source>
</evidence>
<dbReference type="GO" id="GO:0015031">
    <property type="term" value="P:protein transport"/>
    <property type="evidence" value="ECO:0007669"/>
    <property type="project" value="UniProtKB-KW"/>
</dbReference>
<dbReference type="RefSeq" id="WP_107491746.1">
    <property type="nucleotide sequence ID" value="NZ_PZKC01000001.1"/>
</dbReference>
<gene>
    <name evidence="9" type="ORF">C8261_00775</name>
</gene>
<dbReference type="Pfam" id="PF02472">
    <property type="entry name" value="ExbD"/>
    <property type="match status" value="1"/>
</dbReference>
<evidence type="ECO:0000256" key="5">
    <source>
        <dbReference type="ARBA" id="ARBA00022989"/>
    </source>
</evidence>
<evidence type="ECO:0000256" key="3">
    <source>
        <dbReference type="ARBA" id="ARBA00022475"/>
    </source>
</evidence>
<evidence type="ECO:0000313" key="10">
    <source>
        <dbReference type="Proteomes" id="UP000241193"/>
    </source>
</evidence>
<keyword evidence="7" id="KW-0813">Transport</keyword>
<dbReference type="AlphaFoldDB" id="A0A2T4IJS2"/>
<evidence type="ECO:0000256" key="7">
    <source>
        <dbReference type="RuleBase" id="RU003879"/>
    </source>
</evidence>
<evidence type="ECO:0000313" key="9">
    <source>
        <dbReference type="EMBL" id="PTD97986.1"/>
    </source>
</evidence>
<comment type="similarity">
    <text evidence="2 7">Belongs to the ExbD/TolR family.</text>
</comment>
<keyword evidence="6 8" id="KW-0472">Membrane</keyword>
<keyword evidence="3" id="KW-1003">Cell membrane</keyword>
<organism evidence="9 10">
    <name type="scientific">Pseudothauera lacus</name>
    <dbReference type="NCBI Taxonomy" id="2136175"/>
    <lineage>
        <taxon>Bacteria</taxon>
        <taxon>Pseudomonadati</taxon>
        <taxon>Pseudomonadota</taxon>
        <taxon>Betaproteobacteria</taxon>
        <taxon>Rhodocyclales</taxon>
        <taxon>Zoogloeaceae</taxon>
        <taxon>Pseudothauera</taxon>
    </lineage>
</organism>
<dbReference type="GO" id="GO:0005886">
    <property type="term" value="C:plasma membrane"/>
    <property type="evidence" value="ECO:0007669"/>
    <property type="project" value="UniProtKB-SubCell"/>
</dbReference>
<dbReference type="OrthoDB" id="424972at2"/>
<dbReference type="InterPro" id="IPR003400">
    <property type="entry name" value="ExbD"/>
</dbReference>